<keyword evidence="4" id="KW-0479">Metal-binding</keyword>
<evidence type="ECO:0000256" key="9">
    <source>
        <dbReference type="ARBA" id="ARBA00023211"/>
    </source>
</evidence>
<keyword evidence="3 10" id="KW-0436">Ligase</keyword>
<dbReference type="RefSeq" id="WP_048093155.1">
    <property type="nucleotide sequence ID" value="NZ_CP009552.1"/>
</dbReference>
<dbReference type="SUPFAM" id="SSF52440">
    <property type="entry name" value="PreATP-grasp domain"/>
    <property type="match status" value="1"/>
</dbReference>
<dbReference type="GO" id="GO:0016879">
    <property type="term" value="F:ligase activity, forming carbon-nitrogen bonds"/>
    <property type="evidence" value="ECO:0007669"/>
    <property type="project" value="UniProtKB-UniRule"/>
</dbReference>
<evidence type="ECO:0000256" key="7">
    <source>
        <dbReference type="ARBA" id="ARBA00022840"/>
    </source>
</evidence>
<dbReference type="NCBIfam" id="NF009783">
    <property type="entry name" value="PRK13278.2-4"/>
    <property type="match status" value="1"/>
</dbReference>
<dbReference type="GO" id="GO:0006189">
    <property type="term" value="P:'de novo' IMP biosynthetic process"/>
    <property type="evidence" value="ECO:0007669"/>
    <property type="project" value="UniProtKB-UniRule"/>
</dbReference>
<evidence type="ECO:0000256" key="6">
    <source>
        <dbReference type="ARBA" id="ARBA00022755"/>
    </source>
</evidence>
<feature type="binding site" evidence="10">
    <location>
        <position position="256"/>
    </location>
    <ligand>
        <name>5-amino-1-(5-phospho-beta-D-ribosyl)imidazole-4-carboxamide</name>
        <dbReference type="ChEBI" id="CHEBI:58475"/>
    </ligand>
</feature>
<dbReference type="HOGENOM" id="CLU_065084_0_0_2"/>
<dbReference type="Proteomes" id="UP000030624">
    <property type="component" value="Chromosome"/>
</dbReference>
<feature type="domain" description="IMP biosynthesis enzyme PurP C-terminal" evidence="12">
    <location>
        <begin position="172"/>
        <end position="358"/>
    </location>
</feature>
<accession>A0A0A7GGU1</accession>
<dbReference type="KEGG" id="gac:GACE_2044"/>
<dbReference type="UniPathway" id="UPA00074">
    <property type="reaction ID" value="UER00134"/>
</dbReference>
<dbReference type="SUPFAM" id="SSF56059">
    <property type="entry name" value="Glutathione synthetase ATP-binding domain-like"/>
    <property type="match status" value="1"/>
</dbReference>
<dbReference type="EC" id="6.3.4.23" evidence="10"/>
<dbReference type="HAMAP" id="MF_01163">
    <property type="entry name" value="IMP_biosynth_PurP"/>
    <property type="match status" value="1"/>
</dbReference>
<dbReference type="STRING" id="565033.GACE_2044"/>
<dbReference type="EMBL" id="CP009552">
    <property type="protein sequence ID" value="AIY91068.1"/>
    <property type="molecule type" value="Genomic_DNA"/>
</dbReference>
<comment type="cofactor">
    <cofactor evidence="1">
        <name>Mn(2+)</name>
        <dbReference type="ChEBI" id="CHEBI:29035"/>
    </cofactor>
</comment>
<evidence type="ECO:0000256" key="3">
    <source>
        <dbReference type="ARBA" id="ARBA00022598"/>
    </source>
</evidence>
<dbReference type="PIRSF" id="PIRSF004602">
    <property type="entry name" value="ATPgrasp_PurP"/>
    <property type="match status" value="1"/>
</dbReference>
<dbReference type="InterPro" id="IPR023656">
    <property type="entry name" value="IMP_biosynth_PurP"/>
</dbReference>
<evidence type="ECO:0000256" key="5">
    <source>
        <dbReference type="ARBA" id="ARBA00022741"/>
    </source>
</evidence>
<dbReference type="InterPro" id="IPR016185">
    <property type="entry name" value="PreATP-grasp_dom_sf"/>
</dbReference>
<dbReference type="eggNOG" id="arCOG04346">
    <property type="taxonomic scope" value="Archaea"/>
</dbReference>
<protein>
    <recommendedName>
        <fullName evidence="10">5-formaminoimidazole-4-carboxamide-1-(beta)-D-ribofuranosyl 5'-monophosphate synthetase</fullName>
        <ecNumber evidence="10">6.3.4.23</ecNumber>
    </recommendedName>
    <alternativeName>
        <fullName evidence="10">5-aminoimidazole-4-carboxamide-1-beta-D-ribofuranosyl 5'-monophosphate--formate ligase</fullName>
    </alternativeName>
</protein>
<dbReference type="Gene3D" id="3.30.1490.20">
    <property type="entry name" value="ATP-grasp fold, A domain"/>
    <property type="match status" value="1"/>
</dbReference>
<feature type="domain" description="IMP biosynthesis enzyme PurP N-terminal" evidence="11">
    <location>
        <begin position="22"/>
        <end position="141"/>
    </location>
</feature>
<evidence type="ECO:0000256" key="8">
    <source>
        <dbReference type="ARBA" id="ARBA00022842"/>
    </source>
</evidence>
<name>A0A0A7GGU1_GEOAI</name>
<dbReference type="Pfam" id="PF06849">
    <property type="entry name" value="DUF1246"/>
    <property type="match status" value="1"/>
</dbReference>
<dbReference type="GO" id="GO:0000287">
    <property type="term" value="F:magnesium ion binding"/>
    <property type="evidence" value="ECO:0007669"/>
    <property type="project" value="InterPro"/>
</dbReference>
<sequence>MEKLRELILSTLKNYDRENIRIGTIGSHSALNILKGAKEEGFETVCIARKKESFVYRNFGVADHIIEVNDFRQLLDDGIQKKLIEMNTILIPHGSYNAYIGSLYSLKVPVFGNRVLMEWETVREKQRDWLVNSGLNVPKTYHSPDEIDGLAIVKYPGARGGKGYFIAASKEDFLSKADELVRRGIISRDDINKAHIQECVLGVPVYFSFFYSPVNSRIELIAIDRRYESNVDGFGRIPAEEQLKTNLIPTYTVVGNIPLIVRESLLSRILRDGEQVYEYSRKIAEPGMVGPFCLESVIDENGTIYYFEISARIVAGSSVGIPASPYSYILFGENMYMGRRIAREIRIAVEKDMLEELIF</sequence>
<dbReference type="GeneID" id="24798612"/>
<gene>
    <name evidence="10" type="primary">purP</name>
    <name evidence="13" type="ORF">GACE_2044</name>
</gene>
<comment type="function">
    <text evidence="10">Catalyzes the ATP- and formate-dependent formylation of 5-aminoimidazole-4-carboxamide-1-beta-d-ribofuranosyl 5'-monophosphate (AICAR) to 5-formaminoimidazole-4-carboxamide-1-beta-d-ribofuranosyl 5'-monophosphate (FAICAR) in the absence of folates.</text>
</comment>
<dbReference type="InterPro" id="IPR009720">
    <property type="entry name" value="IMP_biosynth_PurP_C"/>
</dbReference>
<dbReference type="PANTHER" id="PTHR38147:SF2">
    <property type="entry name" value="5-FORMAMINOIMIDAZOLE-4-CARBOXAMIDE-1-(BETA)-D-RIBOFURANOSYL 5'-MONOPHOSPHATE SYNTHETASE"/>
    <property type="match status" value="1"/>
</dbReference>
<proteinExistence type="inferred from homology"/>
<organism evidence="13 14">
    <name type="scientific">Geoglobus acetivorans</name>
    <dbReference type="NCBI Taxonomy" id="565033"/>
    <lineage>
        <taxon>Archaea</taxon>
        <taxon>Methanobacteriati</taxon>
        <taxon>Methanobacteriota</taxon>
        <taxon>Archaeoglobi</taxon>
        <taxon>Archaeoglobales</taxon>
        <taxon>Archaeoglobaceae</taxon>
        <taxon>Geoglobus</taxon>
    </lineage>
</organism>
<keyword evidence="5 10" id="KW-0547">Nucleotide-binding</keyword>
<evidence type="ECO:0000259" key="11">
    <source>
        <dbReference type="Pfam" id="PF06849"/>
    </source>
</evidence>
<keyword evidence="7 10" id="KW-0067">ATP-binding</keyword>
<evidence type="ECO:0000256" key="2">
    <source>
        <dbReference type="ARBA" id="ARBA00001946"/>
    </source>
</evidence>
<dbReference type="AlphaFoldDB" id="A0A0A7GGU1"/>
<evidence type="ECO:0000259" key="12">
    <source>
        <dbReference type="Pfam" id="PF06973"/>
    </source>
</evidence>
<keyword evidence="6 10" id="KW-0658">Purine biosynthesis</keyword>
<dbReference type="PANTHER" id="PTHR38147">
    <property type="entry name" value="5-FORMAMINOIMIDAZOLE-4-CARBOXAMIDE-1-(BETA)-D-RIBOFURANOSYL 5'-MONOPHOSPHATE SYNTHETASE-RELATED"/>
    <property type="match status" value="1"/>
</dbReference>
<evidence type="ECO:0000313" key="14">
    <source>
        <dbReference type="Proteomes" id="UP000030624"/>
    </source>
</evidence>
<dbReference type="Pfam" id="PF06973">
    <property type="entry name" value="DUF1297"/>
    <property type="match status" value="1"/>
</dbReference>
<evidence type="ECO:0000256" key="1">
    <source>
        <dbReference type="ARBA" id="ARBA00001936"/>
    </source>
</evidence>
<comment type="catalytic activity">
    <reaction evidence="10">
        <text>5-amino-1-(5-phospho-beta-D-ribosyl)imidazole-4-carboxamide + formate + ATP = 5-formamido-1-(5-phospho-D-ribosyl)imidazole-4-carboxamide + ADP + phosphate</text>
        <dbReference type="Rhea" id="RHEA:24836"/>
        <dbReference type="ChEBI" id="CHEBI:15740"/>
        <dbReference type="ChEBI" id="CHEBI:30616"/>
        <dbReference type="ChEBI" id="CHEBI:43474"/>
        <dbReference type="ChEBI" id="CHEBI:58467"/>
        <dbReference type="ChEBI" id="CHEBI:58475"/>
        <dbReference type="ChEBI" id="CHEBI:456216"/>
        <dbReference type="EC" id="6.3.4.23"/>
    </reaction>
</comment>
<comment type="cofactor">
    <cofactor evidence="2">
        <name>Mg(2+)</name>
        <dbReference type="ChEBI" id="CHEBI:18420"/>
    </cofactor>
</comment>
<evidence type="ECO:0000256" key="4">
    <source>
        <dbReference type="ARBA" id="ARBA00022723"/>
    </source>
</evidence>
<feature type="binding site" evidence="10">
    <location>
        <position position="95"/>
    </location>
    <ligand>
        <name>5-amino-1-(5-phospho-beta-D-ribosyl)imidazole-4-carboxamide</name>
        <dbReference type="ChEBI" id="CHEBI:58475"/>
    </ligand>
</feature>
<dbReference type="Gene3D" id="3.40.50.20">
    <property type="match status" value="1"/>
</dbReference>
<dbReference type="Gene3D" id="3.30.470.20">
    <property type="entry name" value="ATP-grasp fold, B domain"/>
    <property type="match status" value="1"/>
</dbReference>
<comment type="similarity">
    <text evidence="10">Belongs to the phosphohexose mutase family.</text>
</comment>
<feature type="binding site" evidence="10">
    <location>
        <position position="28"/>
    </location>
    <ligand>
        <name>5-amino-1-(5-phospho-beta-D-ribosyl)imidazole-4-carboxamide</name>
        <dbReference type="ChEBI" id="CHEBI:58475"/>
    </ligand>
</feature>
<evidence type="ECO:0000256" key="10">
    <source>
        <dbReference type="HAMAP-Rule" id="MF_01163"/>
    </source>
</evidence>
<dbReference type="InterPro" id="IPR010672">
    <property type="entry name" value="IMP_biosynth_PurP_N"/>
</dbReference>
<dbReference type="InterPro" id="IPR013815">
    <property type="entry name" value="ATP_grasp_subdomain_1"/>
</dbReference>
<comment type="pathway">
    <text evidence="10">Purine metabolism; IMP biosynthesis via de novo pathway; 5-formamido-1-(5-phospho-D-ribosyl)imidazole-4-carboxamide from 5-amino-1-(5-phospho-D-ribosyl)imidazole-4-carboxamide (formate route): step 1/1.</text>
</comment>
<evidence type="ECO:0000313" key="13">
    <source>
        <dbReference type="EMBL" id="AIY91068.1"/>
    </source>
</evidence>
<keyword evidence="9" id="KW-0464">Manganese</keyword>
<keyword evidence="8" id="KW-0460">Magnesium</keyword>
<dbReference type="GO" id="GO:0005524">
    <property type="term" value="F:ATP binding"/>
    <property type="evidence" value="ECO:0007669"/>
    <property type="project" value="UniProtKB-KW"/>
</dbReference>
<reference evidence="13 14" key="1">
    <citation type="journal article" date="2015" name="Appl. Environ. Microbiol.">
        <title>The Geoglobus acetivorans genome: Fe(III) reduction, acetate utilization, autotrophic growth, and degradation of aromatic compounds in a hyperthermophilic archaeon.</title>
        <authorList>
            <person name="Mardanov A.V."/>
            <person name="Slododkina G.B."/>
            <person name="Slobodkin A.I."/>
            <person name="Beletsky A.V."/>
            <person name="Gavrilov S.N."/>
            <person name="Kublanov I.V."/>
            <person name="Bonch-Osmolovskaya E.A."/>
            <person name="Skryabin K.G."/>
            <person name="Ravin N.V."/>
        </authorList>
    </citation>
    <scope>NUCLEOTIDE SEQUENCE [LARGE SCALE GENOMIC DNA]</scope>
    <source>
        <strain evidence="13 14">SBH6</strain>
    </source>
</reference>
<feature type="binding site" evidence="10">
    <location>
        <position position="228"/>
    </location>
    <ligand>
        <name>ATP</name>
        <dbReference type="ChEBI" id="CHEBI:30616"/>
    </ligand>
</feature>